<name>A0ABS5A467_9PSEU</name>
<dbReference type="Proteomes" id="UP001519363">
    <property type="component" value="Unassembled WGS sequence"/>
</dbReference>
<feature type="domain" description="DUF4333" evidence="1">
    <location>
        <begin position="16"/>
        <end position="95"/>
    </location>
</feature>
<comment type="caution">
    <text evidence="2">The sequence shown here is derived from an EMBL/GenBank/DDBJ whole genome shotgun (WGS) entry which is preliminary data.</text>
</comment>
<dbReference type="Pfam" id="PF14230">
    <property type="entry name" value="DUF4333"/>
    <property type="match status" value="1"/>
</dbReference>
<dbReference type="EMBL" id="JAGIOO010000001">
    <property type="protein sequence ID" value="MBP2471365.1"/>
    <property type="molecule type" value="Genomic_DNA"/>
</dbReference>
<dbReference type="PROSITE" id="PS51257">
    <property type="entry name" value="PROKAR_LIPOPROTEIN"/>
    <property type="match status" value="1"/>
</dbReference>
<dbReference type="InterPro" id="IPR025637">
    <property type="entry name" value="DUF4333"/>
</dbReference>
<dbReference type="RefSeq" id="WP_158103680.1">
    <property type="nucleotide sequence ID" value="NZ_JAGIOO010000001.1"/>
</dbReference>
<evidence type="ECO:0000313" key="3">
    <source>
        <dbReference type="Proteomes" id="UP001519363"/>
    </source>
</evidence>
<reference evidence="2 3" key="1">
    <citation type="submission" date="2021-03" db="EMBL/GenBank/DDBJ databases">
        <title>Sequencing the genomes of 1000 actinobacteria strains.</title>
        <authorList>
            <person name="Klenk H.-P."/>
        </authorList>
    </citation>
    <scope>NUCLEOTIDE SEQUENCE [LARGE SCALE GENOMIC DNA]</scope>
    <source>
        <strain evidence="2 3">DSM 44580</strain>
    </source>
</reference>
<accession>A0ABS5A467</accession>
<evidence type="ECO:0000313" key="2">
    <source>
        <dbReference type="EMBL" id="MBP2471365.1"/>
    </source>
</evidence>
<proteinExistence type="predicted"/>
<keyword evidence="3" id="KW-1185">Reference proteome</keyword>
<gene>
    <name evidence="2" type="ORF">JOF53_000237</name>
</gene>
<protein>
    <recommendedName>
        <fullName evidence="1">DUF4333 domain-containing protein</fullName>
    </recommendedName>
</protein>
<evidence type="ECO:0000259" key="1">
    <source>
        <dbReference type="Pfam" id="PF14230"/>
    </source>
</evidence>
<sequence>MIKWGPWGLVCLGVLVAGCAQRPAAPPAPEQATRVFELDRLEFGVRAALVDRYQLKGLELVRCPPGQPVVAQRRFSCEATVSGHRRQVEVTVRDAGGGLDVGAPR</sequence>
<organism evidence="2 3">
    <name type="scientific">Crossiella equi</name>
    <dbReference type="NCBI Taxonomy" id="130796"/>
    <lineage>
        <taxon>Bacteria</taxon>
        <taxon>Bacillati</taxon>
        <taxon>Actinomycetota</taxon>
        <taxon>Actinomycetes</taxon>
        <taxon>Pseudonocardiales</taxon>
        <taxon>Pseudonocardiaceae</taxon>
        <taxon>Crossiella</taxon>
    </lineage>
</organism>